<dbReference type="Proteomes" id="UP000054047">
    <property type="component" value="Unassembled WGS sequence"/>
</dbReference>
<gene>
    <name evidence="1" type="ORF">ANCDUO_23749</name>
</gene>
<organism evidence="1 2">
    <name type="scientific">Ancylostoma duodenale</name>
    <dbReference type="NCBI Taxonomy" id="51022"/>
    <lineage>
        <taxon>Eukaryota</taxon>
        <taxon>Metazoa</taxon>
        <taxon>Ecdysozoa</taxon>
        <taxon>Nematoda</taxon>
        <taxon>Chromadorea</taxon>
        <taxon>Rhabditida</taxon>
        <taxon>Rhabditina</taxon>
        <taxon>Rhabditomorpha</taxon>
        <taxon>Strongyloidea</taxon>
        <taxon>Ancylostomatidae</taxon>
        <taxon>Ancylostomatinae</taxon>
        <taxon>Ancylostoma</taxon>
    </lineage>
</organism>
<reference evidence="1 2" key="1">
    <citation type="submission" date="2013-12" db="EMBL/GenBank/DDBJ databases">
        <title>Draft genome of the parsitic nematode Ancylostoma duodenale.</title>
        <authorList>
            <person name="Mitreva M."/>
        </authorList>
    </citation>
    <scope>NUCLEOTIDE SEQUENCE [LARGE SCALE GENOMIC DNA]</scope>
    <source>
        <strain evidence="1 2">Zhejiang</strain>
    </source>
</reference>
<keyword evidence="2" id="KW-1185">Reference proteome</keyword>
<accession>A0A0C2C8W9</accession>
<evidence type="ECO:0008006" key="3">
    <source>
        <dbReference type="Google" id="ProtNLM"/>
    </source>
</evidence>
<proteinExistence type="predicted"/>
<name>A0A0C2C8W9_9BILA</name>
<dbReference type="EMBL" id="KN769860">
    <property type="protein sequence ID" value="KIH46202.1"/>
    <property type="molecule type" value="Genomic_DNA"/>
</dbReference>
<dbReference type="AlphaFoldDB" id="A0A0C2C8W9"/>
<evidence type="ECO:0000313" key="2">
    <source>
        <dbReference type="Proteomes" id="UP000054047"/>
    </source>
</evidence>
<dbReference type="OrthoDB" id="5816542at2759"/>
<protein>
    <recommendedName>
        <fullName evidence="3">Integrase zinc-binding domain-containing protein</fullName>
    </recommendedName>
</protein>
<sequence length="197" mass="22625">MYGRDPIFNIDLLIKHDLQRHIPSDEDAGVYVENLVSTLHAAWRSAAAFNERQSRKFKQQYDRSHLQPLEVKVGDRVFLRDFIPKLGLSQKLVNPWLGQFRVIVVDPPHLIITSISSPQSTPKKVHMNQVKKCFELTGPVFTSPWSPEQETQELAAANAVDSDMCGYRHEVVQQIEQPVSESSHSYNTRFRSRRTSI</sequence>
<evidence type="ECO:0000313" key="1">
    <source>
        <dbReference type="EMBL" id="KIH46202.1"/>
    </source>
</evidence>